<dbReference type="SMART" id="SM00671">
    <property type="entry name" value="SEL1"/>
    <property type="match status" value="7"/>
</dbReference>
<dbReference type="GO" id="GO:0005789">
    <property type="term" value="C:endoplasmic reticulum membrane"/>
    <property type="evidence" value="ECO:0007669"/>
    <property type="project" value="TreeGrafter"/>
</dbReference>
<evidence type="ECO:0008006" key="4">
    <source>
        <dbReference type="Google" id="ProtNLM"/>
    </source>
</evidence>
<dbReference type="InterPro" id="IPR011990">
    <property type="entry name" value="TPR-like_helical_dom_sf"/>
</dbReference>
<dbReference type="AlphaFoldDB" id="A0A8H7QLB9"/>
<reference evidence="2" key="1">
    <citation type="submission" date="2020-12" db="EMBL/GenBank/DDBJ databases">
        <title>Metabolic potential, ecology and presence of endohyphal bacteria is reflected in genomic diversity of Mucoromycotina.</title>
        <authorList>
            <person name="Muszewska A."/>
            <person name="Okrasinska A."/>
            <person name="Steczkiewicz K."/>
            <person name="Drgas O."/>
            <person name="Orlowska M."/>
            <person name="Perlinska-Lenart U."/>
            <person name="Aleksandrzak-Piekarczyk T."/>
            <person name="Szatraj K."/>
            <person name="Zielenkiewicz U."/>
            <person name="Pilsyk S."/>
            <person name="Malc E."/>
            <person name="Mieczkowski P."/>
            <person name="Kruszewska J.S."/>
            <person name="Biernat P."/>
            <person name="Pawlowska J."/>
        </authorList>
    </citation>
    <scope>NUCLEOTIDE SEQUENCE</scope>
    <source>
        <strain evidence="2">WA0000017839</strain>
    </source>
</reference>
<comment type="caution">
    <text evidence="2">The sequence shown here is derived from an EMBL/GenBank/DDBJ whole genome shotgun (WGS) entry which is preliminary data.</text>
</comment>
<protein>
    <recommendedName>
        <fullName evidence="4">HCP-like protein</fullName>
    </recommendedName>
</protein>
<dbReference type="OrthoDB" id="27934at2759"/>
<dbReference type="EMBL" id="JAEPRD010000197">
    <property type="protein sequence ID" value="KAG2194397.1"/>
    <property type="molecule type" value="Genomic_DNA"/>
</dbReference>
<dbReference type="InterPro" id="IPR050767">
    <property type="entry name" value="Sel1_AlgK"/>
</dbReference>
<dbReference type="PANTHER" id="PTHR11102:SF147">
    <property type="entry name" value="SEL1L ADAPTOR SUBUNIT OF ERAD E3 UBIQUITIN LIGASE"/>
    <property type="match status" value="1"/>
</dbReference>
<dbReference type="SUPFAM" id="SSF81901">
    <property type="entry name" value="HCP-like"/>
    <property type="match status" value="2"/>
</dbReference>
<comment type="similarity">
    <text evidence="1">Belongs to the sel-1 family.</text>
</comment>
<dbReference type="GO" id="GO:0036503">
    <property type="term" value="P:ERAD pathway"/>
    <property type="evidence" value="ECO:0007669"/>
    <property type="project" value="TreeGrafter"/>
</dbReference>
<keyword evidence="3" id="KW-1185">Reference proteome</keyword>
<name>A0A8H7QLB9_9FUNG</name>
<dbReference type="PANTHER" id="PTHR11102">
    <property type="entry name" value="SEL-1-LIKE PROTEIN"/>
    <property type="match status" value="1"/>
</dbReference>
<dbReference type="Pfam" id="PF08238">
    <property type="entry name" value="Sel1"/>
    <property type="match status" value="7"/>
</dbReference>
<dbReference type="InterPro" id="IPR006597">
    <property type="entry name" value="Sel1-like"/>
</dbReference>
<accession>A0A8H7QLB9</accession>
<dbReference type="Gene3D" id="1.25.40.10">
    <property type="entry name" value="Tetratricopeptide repeat domain"/>
    <property type="match status" value="2"/>
</dbReference>
<evidence type="ECO:0000313" key="2">
    <source>
        <dbReference type="EMBL" id="KAG2194397.1"/>
    </source>
</evidence>
<proteinExistence type="inferred from homology"/>
<sequence>MALSHFEESAQTGNEYGQLFAGLLHAVGFGDTEQNRVKSFTYFQQAATQWKNPIALYAMGMQYLTGRGVPNDPQLALNTLTLAAESGWTEAKLQLGHEYHHGRHGIPADTALSLYWYMRVIDQNHTCNRNSLFLFGNIDIRIDFELHEDTIQLAQPIRSMYRESPLHLHDEFDPSSYLYYWDTMCNDPSVALTQSHVNIGLVNLATGTDLHICLENWKFALKGVSPIASYYLGVLYKRGLGVPIDYLAAARFFKQASDWNYDLALYELGYLYHKGGHGLGSDNDKAFQAFVEYVQLKKDQVNIKTYYYMACICEDGSARVPRDYKKTLLFYKKAYKMGYGGAADAIGRMYKFGLGMPAPNMDKAHEWYSKALALGFEEAHQGLGQLYLDGYVKGPDGLQLALKHFMTAFETGYEPAGAMIQYINDRLQTQGINFY</sequence>
<gene>
    <name evidence="2" type="ORF">INT47_006712</name>
</gene>
<evidence type="ECO:0000256" key="1">
    <source>
        <dbReference type="ARBA" id="ARBA00038101"/>
    </source>
</evidence>
<dbReference type="Proteomes" id="UP000603453">
    <property type="component" value="Unassembled WGS sequence"/>
</dbReference>
<organism evidence="2 3">
    <name type="scientific">Mucor saturninus</name>
    <dbReference type="NCBI Taxonomy" id="64648"/>
    <lineage>
        <taxon>Eukaryota</taxon>
        <taxon>Fungi</taxon>
        <taxon>Fungi incertae sedis</taxon>
        <taxon>Mucoromycota</taxon>
        <taxon>Mucoromycotina</taxon>
        <taxon>Mucoromycetes</taxon>
        <taxon>Mucorales</taxon>
        <taxon>Mucorineae</taxon>
        <taxon>Mucoraceae</taxon>
        <taxon>Mucor</taxon>
    </lineage>
</organism>
<evidence type="ECO:0000313" key="3">
    <source>
        <dbReference type="Proteomes" id="UP000603453"/>
    </source>
</evidence>